<name>A0A4P6D8Q3_RHOPR</name>
<organism evidence="1">
    <name type="scientific">Rhodnius prolixus</name>
    <name type="common">Triatomid bug</name>
    <dbReference type="NCBI Taxonomy" id="13249"/>
    <lineage>
        <taxon>Eukaryota</taxon>
        <taxon>Metazoa</taxon>
        <taxon>Ecdysozoa</taxon>
        <taxon>Arthropoda</taxon>
        <taxon>Hexapoda</taxon>
        <taxon>Insecta</taxon>
        <taxon>Pterygota</taxon>
        <taxon>Neoptera</taxon>
        <taxon>Paraneoptera</taxon>
        <taxon>Hemiptera</taxon>
        <taxon>Heteroptera</taxon>
        <taxon>Panheteroptera</taxon>
        <taxon>Cimicomorpha</taxon>
        <taxon>Reduviidae</taxon>
        <taxon>Triatominae</taxon>
        <taxon>Rhodnius</taxon>
    </lineage>
</organism>
<protein>
    <submittedName>
        <fullName evidence="1">Protein rhodnius neglectus</fullName>
    </submittedName>
</protein>
<accession>A0A4P6D8Q3</accession>
<dbReference type="EMBL" id="GHKJ01001108">
    <property type="protein sequence ID" value="MOY46138.1"/>
    <property type="molecule type" value="Transcribed_RNA"/>
</dbReference>
<proteinExistence type="predicted"/>
<dbReference type="AlphaFoldDB" id="A0A4P6D8Q3"/>
<sequence>MALTGLGGRKRYRSSCEDEISEFTPLSKRINNLHINNSILPLSKNQLPNNGQKVEIHRELIHSNEKMTELDFEGTRNLGPGCVSQPWIATYNPDLTPAENPYYYESNRLLFELYLERSQRNTSVSQSHF</sequence>
<dbReference type="GeneID" id="141460691"/>
<evidence type="ECO:0000313" key="1">
    <source>
        <dbReference type="EMBL" id="MOY46138.1"/>
    </source>
</evidence>
<dbReference type="RefSeq" id="XP_073997055.1">
    <property type="nucleotide sequence ID" value="XM_074140954.1"/>
</dbReference>
<reference evidence="1" key="1">
    <citation type="submission" date="2019-04" db="EMBL/GenBank/DDBJ databases">
        <title>Analysis of the testis transcriptome of the Chagas disease vector Rhodnius prolixus.</title>
        <authorList>
            <person name="Cesar J."/>
            <person name="Ribeiro J.M."/>
            <person name="Pereira M.H."/>
            <person name="Araujo R.N."/>
            <person name="Gontijo N.F."/>
            <person name="Pessoa G."/>
            <person name="Sant'Anna M.V."/>
            <person name="Sorgine M.H."/>
            <person name="Majerowicz D."/>
            <person name="Carvalho A.B."/>
            <person name="Braz G."/>
            <person name="Mesquita R."/>
            <person name="Lagerblad P.O."/>
            <person name="Koerich L.B."/>
        </authorList>
    </citation>
    <scope>NUCLEOTIDE SEQUENCE</scope>
</reference>